<protein>
    <submittedName>
        <fullName evidence="1">Uncharacterized protein</fullName>
    </submittedName>
</protein>
<evidence type="ECO:0000313" key="2">
    <source>
        <dbReference type="Proteomes" id="UP001333110"/>
    </source>
</evidence>
<accession>A0AAN7PN64</accession>
<comment type="caution">
    <text evidence="1">The sequence shown here is derived from an EMBL/GenBank/DDBJ whole genome shotgun (WGS) entry which is preliminary data.</text>
</comment>
<dbReference type="Proteomes" id="UP001333110">
    <property type="component" value="Unassembled WGS sequence"/>
</dbReference>
<sequence length="131" mass="14308">MVTNLIFSYSGRVFAPPVPALRSIDSGGVGREDASEDWGKKVVDYLSLVLVHCYQFASLAHQVQLQPYLDLPDSIPTQPGSAPLFFPGYLSLLPLPGLDFTLCLTRIPQDCELHQCMITVAQAASNLDITD</sequence>
<reference evidence="1 2" key="1">
    <citation type="journal article" date="2023" name="J. Hered.">
        <title>Chromosome-level genome of the wood stork (Mycteria americana) provides insight into avian chromosome evolution.</title>
        <authorList>
            <person name="Flamio R. Jr."/>
            <person name="Ramstad K.M."/>
        </authorList>
    </citation>
    <scope>NUCLEOTIDE SEQUENCE [LARGE SCALE GENOMIC DNA]</scope>
    <source>
        <strain evidence="1">JAX WOST 10</strain>
    </source>
</reference>
<name>A0AAN7PN64_MYCAM</name>
<gene>
    <name evidence="1" type="ORF">QYF61_003401</name>
</gene>
<dbReference type="AlphaFoldDB" id="A0AAN7PN64"/>
<organism evidence="1 2">
    <name type="scientific">Mycteria americana</name>
    <name type="common">Wood stork</name>
    <dbReference type="NCBI Taxonomy" id="33587"/>
    <lineage>
        <taxon>Eukaryota</taxon>
        <taxon>Metazoa</taxon>
        <taxon>Chordata</taxon>
        <taxon>Craniata</taxon>
        <taxon>Vertebrata</taxon>
        <taxon>Euteleostomi</taxon>
        <taxon>Archelosauria</taxon>
        <taxon>Archosauria</taxon>
        <taxon>Dinosauria</taxon>
        <taxon>Saurischia</taxon>
        <taxon>Theropoda</taxon>
        <taxon>Coelurosauria</taxon>
        <taxon>Aves</taxon>
        <taxon>Neognathae</taxon>
        <taxon>Neoaves</taxon>
        <taxon>Aequornithes</taxon>
        <taxon>Ciconiiformes</taxon>
        <taxon>Ciconiidae</taxon>
        <taxon>Mycteria</taxon>
    </lineage>
</organism>
<keyword evidence="2" id="KW-1185">Reference proteome</keyword>
<dbReference type="EMBL" id="JAUNZN010000002">
    <property type="protein sequence ID" value="KAK4825906.1"/>
    <property type="molecule type" value="Genomic_DNA"/>
</dbReference>
<evidence type="ECO:0000313" key="1">
    <source>
        <dbReference type="EMBL" id="KAK4825906.1"/>
    </source>
</evidence>
<proteinExistence type="predicted"/>